<feature type="compositionally biased region" description="Basic and acidic residues" evidence="1">
    <location>
        <begin position="204"/>
        <end position="214"/>
    </location>
</feature>
<evidence type="ECO:0000256" key="1">
    <source>
        <dbReference type="SAM" id="MobiDB-lite"/>
    </source>
</evidence>
<dbReference type="AlphaFoldDB" id="U6GTS9"/>
<proteinExistence type="predicted"/>
<evidence type="ECO:0000313" key="3">
    <source>
        <dbReference type="Proteomes" id="UP000018050"/>
    </source>
</evidence>
<organism evidence="2 3">
    <name type="scientific">Eimeria acervulina</name>
    <name type="common">Coccidian parasite</name>
    <dbReference type="NCBI Taxonomy" id="5801"/>
    <lineage>
        <taxon>Eukaryota</taxon>
        <taxon>Sar</taxon>
        <taxon>Alveolata</taxon>
        <taxon>Apicomplexa</taxon>
        <taxon>Conoidasida</taxon>
        <taxon>Coccidia</taxon>
        <taxon>Eucoccidiorida</taxon>
        <taxon>Eimeriorina</taxon>
        <taxon>Eimeriidae</taxon>
        <taxon>Eimeria</taxon>
    </lineage>
</organism>
<reference evidence="2" key="2">
    <citation type="submission" date="2013-10" db="EMBL/GenBank/DDBJ databases">
        <authorList>
            <person name="Aslett M."/>
        </authorList>
    </citation>
    <scope>NUCLEOTIDE SEQUENCE [LARGE SCALE GENOMIC DNA]</scope>
    <source>
        <strain evidence="2">Houghton</strain>
    </source>
</reference>
<protein>
    <submittedName>
        <fullName evidence="2">Uncharacterized protein</fullName>
    </submittedName>
</protein>
<keyword evidence="3" id="KW-1185">Reference proteome</keyword>
<dbReference type="EMBL" id="HG672683">
    <property type="protein sequence ID" value="CDI82698.1"/>
    <property type="molecule type" value="Genomic_DNA"/>
</dbReference>
<evidence type="ECO:0000313" key="2">
    <source>
        <dbReference type="EMBL" id="CDI82698.1"/>
    </source>
</evidence>
<feature type="region of interest" description="Disordered" evidence="1">
    <location>
        <begin position="203"/>
        <end position="224"/>
    </location>
</feature>
<feature type="compositionally biased region" description="Polar residues" evidence="1">
    <location>
        <begin position="82"/>
        <end position="104"/>
    </location>
</feature>
<dbReference type="RefSeq" id="XP_013248001.1">
    <property type="nucleotide sequence ID" value="XM_013392547.1"/>
</dbReference>
<feature type="region of interest" description="Disordered" evidence="1">
    <location>
        <begin position="141"/>
        <end position="164"/>
    </location>
</feature>
<accession>U6GTS9</accession>
<sequence length="224" mass="23764">MFTPTEPPYTAAPQDASFIFSVAKDVWGKVPPPPGFTVPWRLAVPSTGVQSPFTLPDPPAIPIDLQREYLTTTFPAPAPSGESFTSLHHSHAFQQSPPGSSFTAPPSPKPAQGPSLEFPTFAVQRTISRTAQHVGAPLRLSSRGRRQTRTTQFGARVDSQQIEGEGAQGGTFAESMLETRLFDPLAPLIAEAFPTAGPIGVAGVERRVHGEHSPSHPPSPSGAS</sequence>
<dbReference type="Proteomes" id="UP000018050">
    <property type="component" value="Unassembled WGS sequence"/>
</dbReference>
<gene>
    <name evidence="2" type="ORF">EAH_00067360</name>
</gene>
<dbReference type="GeneID" id="25274806"/>
<name>U6GTS9_EIMAC</name>
<dbReference type="VEuPathDB" id="ToxoDB:EAH_00067360"/>
<reference evidence="2" key="1">
    <citation type="submission" date="2013-10" db="EMBL/GenBank/DDBJ databases">
        <title>Genomic analysis of the causative agents of coccidiosis in chickens.</title>
        <authorList>
            <person name="Reid A.J."/>
            <person name="Blake D."/>
            <person name="Billington K."/>
            <person name="Browne H."/>
            <person name="Dunn M."/>
            <person name="Hung S."/>
            <person name="Kawahara F."/>
            <person name="Miranda-Saavedra D."/>
            <person name="Mourier T."/>
            <person name="Nagra H."/>
            <person name="Otto T.D."/>
            <person name="Rawlings N."/>
            <person name="Sanchez A."/>
            <person name="Sanders M."/>
            <person name="Subramaniam C."/>
            <person name="Tay Y."/>
            <person name="Dear P."/>
            <person name="Doerig C."/>
            <person name="Gruber A."/>
            <person name="Parkinson J."/>
            <person name="Shirley M."/>
            <person name="Wan K.L."/>
            <person name="Berriman M."/>
            <person name="Tomley F."/>
            <person name="Pain A."/>
        </authorList>
    </citation>
    <scope>NUCLEOTIDE SEQUENCE [LARGE SCALE GENOMIC DNA]</scope>
    <source>
        <strain evidence="2">Houghton</strain>
    </source>
</reference>
<feature type="region of interest" description="Disordered" evidence="1">
    <location>
        <begin position="73"/>
        <end position="116"/>
    </location>
</feature>
<feature type="compositionally biased region" description="Pro residues" evidence="1">
    <location>
        <begin position="215"/>
        <end position="224"/>
    </location>
</feature>